<dbReference type="PANTHER" id="PTHR10720">
    <property type="entry name" value="HEME OXYGENASE"/>
    <property type="match status" value="1"/>
</dbReference>
<dbReference type="OrthoDB" id="652091at2759"/>
<dbReference type="Gene3D" id="1.20.910.10">
    <property type="entry name" value="Heme oxygenase-like"/>
    <property type="match status" value="1"/>
</dbReference>
<feature type="region of interest" description="Disordered" evidence="4">
    <location>
        <begin position="1"/>
        <end position="23"/>
    </location>
</feature>
<feature type="compositionally biased region" description="Pro residues" evidence="4">
    <location>
        <begin position="95"/>
        <end position="106"/>
    </location>
</feature>
<keyword evidence="2" id="KW-0479">Metal-binding</keyword>
<sequence>MAASDPTDGPARLLSPPPPATSETLPLRINAATRQIHTSLNKLVTARLALAIPPYTTDPILYLHGIHTFAQLYFTFEDSWQDLICAHLSASSPFVPPTSLPTPPPSTESTPLPSPSIHNDKLRTFLATLIPPSLWRTQRLENDILYLSTRFPITLPTTTTTDPLLDELTAHIVSTTADKPHTLLAYSWVLYMAIFSGGRWIRSQLQSAGPEFWKHDGLPAIARPSTPPSAPATSEQGMSLFHFDGPKDGEDIKAFFKEKFLQADALLSEEEMGDVVREADWIFHACVRLVGDLDERLGTPVVKNPGEKEEREGLGQGETVVAMRKSQTTVIPEGLLVKLGVLG</sequence>
<dbReference type="GO" id="GO:0004392">
    <property type="term" value="F:heme oxygenase (decyclizing) activity"/>
    <property type="evidence" value="ECO:0007669"/>
    <property type="project" value="InterPro"/>
</dbReference>
<evidence type="ECO:0000313" key="6">
    <source>
        <dbReference type="Proteomes" id="UP000799538"/>
    </source>
</evidence>
<evidence type="ECO:0008006" key="7">
    <source>
        <dbReference type="Google" id="ProtNLM"/>
    </source>
</evidence>
<keyword evidence="3" id="KW-0408">Iron</keyword>
<dbReference type="EMBL" id="ML992503">
    <property type="protein sequence ID" value="KAF2225722.1"/>
    <property type="molecule type" value="Genomic_DNA"/>
</dbReference>
<organism evidence="5 6">
    <name type="scientific">Elsinoe ampelina</name>
    <dbReference type="NCBI Taxonomy" id="302913"/>
    <lineage>
        <taxon>Eukaryota</taxon>
        <taxon>Fungi</taxon>
        <taxon>Dikarya</taxon>
        <taxon>Ascomycota</taxon>
        <taxon>Pezizomycotina</taxon>
        <taxon>Dothideomycetes</taxon>
        <taxon>Dothideomycetidae</taxon>
        <taxon>Myriangiales</taxon>
        <taxon>Elsinoaceae</taxon>
        <taxon>Elsinoe</taxon>
    </lineage>
</organism>
<evidence type="ECO:0000256" key="4">
    <source>
        <dbReference type="SAM" id="MobiDB-lite"/>
    </source>
</evidence>
<evidence type="ECO:0000256" key="2">
    <source>
        <dbReference type="ARBA" id="ARBA00022723"/>
    </source>
</evidence>
<dbReference type="Proteomes" id="UP000799538">
    <property type="component" value="Unassembled WGS sequence"/>
</dbReference>
<dbReference type="SUPFAM" id="SSF48613">
    <property type="entry name" value="Heme oxygenase-like"/>
    <property type="match status" value="1"/>
</dbReference>
<evidence type="ECO:0000256" key="3">
    <source>
        <dbReference type="ARBA" id="ARBA00023004"/>
    </source>
</evidence>
<evidence type="ECO:0000313" key="5">
    <source>
        <dbReference type="EMBL" id="KAF2225722.1"/>
    </source>
</evidence>
<keyword evidence="6" id="KW-1185">Reference proteome</keyword>
<accession>A0A6A6GJ16</accession>
<dbReference type="PANTHER" id="PTHR10720:SF0">
    <property type="entry name" value="HEME OXYGENASE"/>
    <property type="match status" value="1"/>
</dbReference>
<dbReference type="InterPro" id="IPR016084">
    <property type="entry name" value="Haem_Oase-like_multi-hlx"/>
</dbReference>
<protein>
    <recommendedName>
        <fullName evidence="7">Heme oxygenase-like protein</fullName>
    </recommendedName>
</protein>
<reference evidence="6" key="1">
    <citation type="journal article" date="2020" name="Stud. Mycol.">
        <title>101 Dothideomycetes genomes: A test case for predicting lifestyles and emergence of pathogens.</title>
        <authorList>
            <person name="Haridas S."/>
            <person name="Albert R."/>
            <person name="Binder M."/>
            <person name="Bloem J."/>
            <person name="LaButti K."/>
            <person name="Salamov A."/>
            <person name="Andreopoulos B."/>
            <person name="Baker S."/>
            <person name="Barry K."/>
            <person name="Bills G."/>
            <person name="Bluhm B."/>
            <person name="Cannon C."/>
            <person name="Castanera R."/>
            <person name="Culley D."/>
            <person name="Daum C."/>
            <person name="Ezra D."/>
            <person name="Gonzalez J."/>
            <person name="Henrissat B."/>
            <person name="Kuo A."/>
            <person name="Liang C."/>
            <person name="Lipzen A."/>
            <person name="Lutzoni F."/>
            <person name="Magnuson J."/>
            <person name="Mondo S."/>
            <person name="Nolan M."/>
            <person name="Ohm R."/>
            <person name="Pangilinan J."/>
            <person name="Park H.-J."/>
            <person name="Ramirez L."/>
            <person name="Alfaro M."/>
            <person name="Sun H."/>
            <person name="Tritt A."/>
            <person name="Yoshinaga Y."/>
            <person name="Zwiers L.-H."/>
            <person name="Turgeon B."/>
            <person name="Goodwin S."/>
            <person name="Spatafora J."/>
            <person name="Crous P."/>
            <person name="Grigoriev I."/>
        </authorList>
    </citation>
    <scope>NUCLEOTIDE SEQUENCE [LARGE SCALE GENOMIC DNA]</scope>
    <source>
        <strain evidence="6">CECT 20119</strain>
    </source>
</reference>
<dbReference type="GO" id="GO:0006788">
    <property type="term" value="P:heme oxidation"/>
    <property type="evidence" value="ECO:0007669"/>
    <property type="project" value="InterPro"/>
</dbReference>
<dbReference type="GO" id="GO:0046872">
    <property type="term" value="F:metal ion binding"/>
    <property type="evidence" value="ECO:0007669"/>
    <property type="project" value="UniProtKB-KW"/>
</dbReference>
<name>A0A6A6GJ16_9PEZI</name>
<evidence type="ECO:0000256" key="1">
    <source>
        <dbReference type="ARBA" id="ARBA00022617"/>
    </source>
</evidence>
<dbReference type="CDD" id="cd19165">
    <property type="entry name" value="HemeO"/>
    <property type="match status" value="1"/>
</dbReference>
<gene>
    <name evidence="5" type="ORF">BDZ85DRAFT_70315</name>
</gene>
<feature type="region of interest" description="Disordered" evidence="4">
    <location>
        <begin position="95"/>
        <end position="114"/>
    </location>
</feature>
<dbReference type="Pfam" id="PF01126">
    <property type="entry name" value="Heme_oxygenase"/>
    <property type="match status" value="1"/>
</dbReference>
<proteinExistence type="predicted"/>
<dbReference type="InterPro" id="IPR002051">
    <property type="entry name" value="Haem_Oase"/>
</dbReference>
<keyword evidence="1" id="KW-0349">Heme</keyword>
<dbReference type="InterPro" id="IPR016053">
    <property type="entry name" value="Haem_Oase-like"/>
</dbReference>
<dbReference type="AlphaFoldDB" id="A0A6A6GJ16"/>